<evidence type="ECO:0000313" key="3">
    <source>
        <dbReference type="Proteomes" id="UP000290909"/>
    </source>
</evidence>
<evidence type="ECO:0000256" key="1">
    <source>
        <dbReference type="SAM" id="Phobius"/>
    </source>
</evidence>
<feature type="transmembrane region" description="Helical" evidence="1">
    <location>
        <begin position="108"/>
        <end position="130"/>
    </location>
</feature>
<name>A0A449BIF4_9MOLU</name>
<keyword evidence="3" id="KW-1185">Reference proteome</keyword>
<feature type="transmembrane region" description="Helical" evidence="1">
    <location>
        <begin position="20"/>
        <end position="53"/>
    </location>
</feature>
<keyword evidence="1" id="KW-0812">Transmembrane</keyword>
<dbReference type="RefSeq" id="WP_035369060.1">
    <property type="nucleotide sequence ID" value="NZ_LR215050.1"/>
</dbReference>
<sequence length="220" mass="25226">MSFYEKYVNSKFYHFSDGLLKVIFVNLLMIVTTLLGLVVVGLPVAIVTGVLTLKLVLNKGAIGTFNVYVSILKKILKRSLKTILFFEVILIVLLFNIFYFYAGLEPFSWYYFFSFMIMLLLFGATLIAFMHGLMISSLYEVNIKSLLKHSYLLTIGFSFRALIWLIVMFMFIYVIILIPILGLFFGLSGISLINYLVLVKGYSKVESLNESLDELLDEIY</sequence>
<keyword evidence="1" id="KW-0472">Membrane</keyword>
<accession>A0A449BIF4</accession>
<reference evidence="2 3" key="1">
    <citation type="submission" date="2019-01" db="EMBL/GenBank/DDBJ databases">
        <authorList>
            <consortium name="Pathogen Informatics"/>
        </authorList>
    </citation>
    <scope>NUCLEOTIDE SEQUENCE [LARGE SCALE GENOMIC DNA]</scope>
    <source>
        <strain evidence="2 3">NCTC10172</strain>
    </source>
</reference>
<feature type="transmembrane region" description="Helical" evidence="1">
    <location>
        <begin position="180"/>
        <end position="199"/>
    </location>
</feature>
<gene>
    <name evidence="2" type="ORF">NCTC10172_00200</name>
</gene>
<dbReference type="AlphaFoldDB" id="A0A449BIF4"/>
<feature type="transmembrane region" description="Helical" evidence="1">
    <location>
        <begin position="83"/>
        <end position="102"/>
    </location>
</feature>
<dbReference type="STRING" id="1408416.GCA_000702765_00755"/>
<dbReference type="KEGG" id="ahk:NCTC10172_00200"/>
<keyword evidence="1" id="KW-1133">Transmembrane helix</keyword>
<protein>
    <submittedName>
        <fullName evidence="2">Predicted integral membrane protein</fullName>
    </submittedName>
</protein>
<proteinExistence type="predicted"/>
<evidence type="ECO:0000313" key="2">
    <source>
        <dbReference type="EMBL" id="VEU82193.1"/>
    </source>
</evidence>
<dbReference type="Proteomes" id="UP000290909">
    <property type="component" value="Chromosome"/>
</dbReference>
<organism evidence="2 3">
    <name type="scientific">Acholeplasma hippikon</name>
    <dbReference type="NCBI Taxonomy" id="264636"/>
    <lineage>
        <taxon>Bacteria</taxon>
        <taxon>Bacillati</taxon>
        <taxon>Mycoplasmatota</taxon>
        <taxon>Mollicutes</taxon>
        <taxon>Acholeplasmatales</taxon>
        <taxon>Acholeplasmataceae</taxon>
        <taxon>Acholeplasma</taxon>
    </lineage>
</organism>
<feature type="transmembrane region" description="Helical" evidence="1">
    <location>
        <begin position="151"/>
        <end position="174"/>
    </location>
</feature>
<dbReference type="EMBL" id="LR215050">
    <property type="protein sequence ID" value="VEU82193.1"/>
    <property type="molecule type" value="Genomic_DNA"/>
</dbReference>